<dbReference type="Proteomes" id="UP000231252">
    <property type="component" value="Unassembled WGS sequence"/>
</dbReference>
<dbReference type="EMBL" id="PEYU01000048">
    <property type="protein sequence ID" value="PIS22398.1"/>
    <property type="molecule type" value="Genomic_DNA"/>
</dbReference>
<reference evidence="2" key="1">
    <citation type="submission" date="2017-09" db="EMBL/GenBank/DDBJ databases">
        <title>Depth-based differentiation of microbial function through sediment-hosted aquifers and enrichment of novel symbionts in the deep terrestrial subsurface.</title>
        <authorList>
            <person name="Probst A.J."/>
            <person name="Ladd B."/>
            <person name="Jarett J.K."/>
            <person name="Geller-Mcgrath D.E."/>
            <person name="Sieber C.M.K."/>
            <person name="Emerson J.B."/>
            <person name="Anantharaman K."/>
            <person name="Thomas B.C."/>
            <person name="Malmstrom R."/>
            <person name="Stieglmeier M."/>
            <person name="Klingl A."/>
            <person name="Woyke T."/>
            <person name="Ryan C.M."/>
            <person name="Banfield J.F."/>
        </authorList>
    </citation>
    <scope>NUCLEOTIDE SEQUENCE [LARGE SCALE GENOMIC DNA]</scope>
</reference>
<evidence type="ECO:0000313" key="1">
    <source>
        <dbReference type="EMBL" id="PIS22398.1"/>
    </source>
</evidence>
<gene>
    <name evidence="1" type="ORF">COT50_02240</name>
</gene>
<protein>
    <submittedName>
        <fullName evidence="1">Uncharacterized protein</fullName>
    </submittedName>
</protein>
<sequence>MKIRKSFLTLGSVILVAGSLMGVAYASFTDQAKFAGSRFSIGSADLKLLNDLAGGTDAANLVDTKPVPSYDNISPGWYQNYLIKIYNNGTQTMSLTSNMDYLTANDPVSIRELLYMEPYDWNDANNNGLFDGESEQGNSYGKKAFTAWKTTGFDFGQLASGATKALIMRFSVGSITNPKMGAVGTFDFMFDGVGI</sequence>
<dbReference type="AlphaFoldDB" id="A0A2H0XE48"/>
<comment type="caution">
    <text evidence="1">The sequence shown here is derived from an EMBL/GenBank/DDBJ whole genome shotgun (WGS) entry which is preliminary data.</text>
</comment>
<organism evidence="1 2">
    <name type="scientific">candidate division WWE3 bacterium CG08_land_8_20_14_0_20_41_10</name>
    <dbReference type="NCBI Taxonomy" id="1975085"/>
    <lineage>
        <taxon>Bacteria</taxon>
        <taxon>Katanobacteria</taxon>
    </lineage>
</organism>
<name>A0A2H0XE48_UNCKA</name>
<accession>A0A2H0XE48</accession>
<evidence type="ECO:0000313" key="2">
    <source>
        <dbReference type="Proteomes" id="UP000231252"/>
    </source>
</evidence>
<proteinExistence type="predicted"/>